<keyword evidence="3" id="KW-0611">Plant defense</keyword>
<organism evidence="7 8">
    <name type="scientific">Lactuca saligna</name>
    <name type="common">Willowleaf lettuce</name>
    <dbReference type="NCBI Taxonomy" id="75948"/>
    <lineage>
        <taxon>Eukaryota</taxon>
        <taxon>Viridiplantae</taxon>
        <taxon>Streptophyta</taxon>
        <taxon>Embryophyta</taxon>
        <taxon>Tracheophyta</taxon>
        <taxon>Spermatophyta</taxon>
        <taxon>Magnoliopsida</taxon>
        <taxon>eudicotyledons</taxon>
        <taxon>Gunneridae</taxon>
        <taxon>Pentapetalae</taxon>
        <taxon>asterids</taxon>
        <taxon>campanulids</taxon>
        <taxon>Asterales</taxon>
        <taxon>Asteraceae</taxon>
        <taxon>Cichorioideae</taxon>
        <taxon>Cichorieae</taxon>
        <taxon>Lactucinae</taxon>
        <taxon>Lactuca</taxon>
    </lineage>
</organism>
<dbReference type="GO" id="GO:0006952">
    <property type="term" value="P:defense response"/>
    <property type="evidence" value="ECO:0007669"/>
    <property type="project" value="UniProtKB-KW"/>
</dbReference>
<dbReference type="Pfam" id="PF00931">
    <property type="entry name" value="NB-ARC"/>
    <property type="match status" value="1"/>
</dbReference>
<dbReference type="Gene3D" id="3.40.50.300">
    <property type="entry name" value="P-loop containing nucleotide triphosphate hydrolases"/>
    <property type="match status" value="1"/>
</dbReference>
<feature type="region of interest" description="Disordered" evidence="5">
    <location>
        <begin position="92"/>
        <end position="114"/>
    </location>
</feature>
<feature type="domain" description="TIR" evidence="6">
    <location>
        <begin position="282"/>
        <end position="446"/>
    </location>
</feature>
<dbReference type="Gene3D" id="3.40.50.10140">
    <property type="entry name" value="Toll/interleukin-1 receptor homology (TIR) domain"/>
    <property type="match status" value="1"/>
</dbReference>
<proteinExistence type="predicted"/>
<protein>
    <recommendedName>
        <fullName evidence="6">TIR domain-containing protein</fullName>
    </recommendedName>
</protein>
<dbReference type="InterPro" id="IPR000157">
    <property type="entry name" value="TIR_dom"/>
</dbReference>
<dbReference type="InterPro" id="IPR044974">
    <property type="entry name" value="Disease_R_plants"/>
</dbReference>
<dbReference type="PANTHER" id="PTHR11017:SF577">
    <property type="entry name" value="DISEASE RESISTANCE PROTEIN (TIR-NBS-LRR CLASS), PUTATIVE-RELATED"/>
    <property type="match status" value="1"/>
</dbReference>
<dbReference type="PRINTS" id="PR00364">
    <property type="entry name" value="DISEASERSIST"/>
</dbReference>
<evidence type="ECO:0000259" key="6">
    <source>
        <dbReference type="PROSITE" id="PS50104"/>
    </source>
</evidence>
<dbReference type="InterPro" id="IPR036390">
    <property type="entry name" value="WH_DNA-bd_sf"/>
</dbReference>
<dbReference type="InterPro" id="IPR042197">
    <property type="entry name" value="Apaf_helical"/>
</dbReference>
<feature type="compositionally biased region" description="Pro residues" evidence="5">
    <location>
        <begin position="96"/>
        <end position="108"/>
    </location>
</feature>
<dbReference type="InterPro" id="IPR002182">
    <property type="entry name" value="NB-ARC"/>
</dbReference>
<reference evidence="7" key="1">
    <citation type="submission" date="2023-04" db="EMBL/GenBank/DDBJ databases">
        <authorList>
            <person name="Vijverberg K."/>
            <person name="Xiong W."/>
            <person name="Schranz E."/>
        </authorList>
    </citation>
    <scope>NUCLEOTIDE SEQUENCE</scope>
</reference>
<keyword evidence="2" id="KW-0677">Repeat</keyword>
<sequence length="1289" mass="147104">MSRRGPAKRCQVMDLQIDPKHYAFKKEPKSKVGSEVEYQSKETEGFIDFRGRSLQCRGCTGDRCARREAGGVGFRPLVVWVSSLLSLVSNVGVLETPPPNNSKPPPPRSGTRRREVGCHLPQQTPNFRRLRFSTSPALHRSSDLKAFTNVGQENPHPQEGNTRRWCRLRQSCWRRCRDVADLELQSWLRLSNVVVSTCKEKSLFQSQKRITTVVDFLDFLCSIFLHFTSSIALYSSPLQHQPQIVSLCKRKQPQIFPLSHFPEPAVIPSMASSSTSSVHKSFKYDVFLSFRGEDTRKSFIDHLYYALQQKNISTYKDDERIEKGKRISDELMESIEDSKFFIIVFSKKYASSSWCLNELAKIMECHKSTEHTVYPVFYDVEPSEIRNQTRAVGEAFARHKKEEAAGKWRKALKEAADVAGWELKNTADGHEAKFIRQIVEKLSLELRAINVSIDKNLVGMEIRIKDIISSLGTASDGVHMIGIWGIGGGGKTTLARAIFDKISFQFEGKSFVENVREVSNAPLSGLKPLQIQILSNVLNNHGINIGSVSEGKNMMSWMMGGRKTLLVLDDVDHVAQLEALAGDRSWFKPGSIIIITTRDEQVLVAHGVKLIHHVNLLSDKEAIWLFSMYAFGRDFPYQEYEEPCGKVVCYAAGLPLTIKVLGSFLCGKSKLEWEDALNRLKTIPLQETQKKLELSYIGLDDDYKEIFLDVATILKGWRKDFIIQALESCGFHARIGLRVLEQKSLVTIDSERLGMHDHLEEMGRNIVRRSHPDMPNKHSRLWDTKEIEDILANDLGTEATRCVQFYQGRLSPQIVMEGLRKMKELRFLDVENLFSSLEDNKIMPNFLNGLGFLCCNWSFDKVSLSPYFPDGLRFLRWTSYPFRSLPQTFEGSNLVALDMTNSDMLQLWEGGERKVLKQLRFLDLRGCSRLRSIDIGQTPNLEILTITRYGGLVELYMPFERLKLRSLELHGVKLRTFELGLTPNLEKLWLEGEGGELEELHMPELEKANKCVKLRSLKLSGLKLRTFDLGPSPNLERLSFYDCKDLEEFHITECPILTSIKIGLSKLRILDLRLVPNLNKLFLFECKGLVDLHMPSRCLNLRSLKITNSKLRTFDIGLAPILTHLSFTSCYDLEELHLANECQELESITITHSKLRILDLGMAPNLKELHLKECYKLVQLHPLIGCLKYLVDLDLSGSFCFTYFSFHIKDNTSGRVNESLEVRPLANLYFTLGSCPFHLDYHLPEFEFTCFHKEDLPSLITSIEKLICGDPCTCTRLETFSSSICELQR</sequence>
<dbReference type="Pfam" id="PF01582">
    <property type="entry name" value="TIR"/>
    <property type="match status" value="1"/>
</dbReference>
<dbReference type="GO" id="GO:0043531">
    <property type="term" value="F:ADP binding"/>
    <property type="evidence" value="ECO:0007669"/>
    <property type="project" value="InterPro"/>
</dbReference>
<evidence type="ECO:0000256" key="2">
    <source>
        <dbReference type="ARBA" id="ARBA00022737"/>
    </source>
</evidence>
<dbReference type="InterPro" id="IPR027417">
    <property type="entry name" value="P-loop_NTPase"/>
</dbReference>
<dbReference type="Gene3D" id="3.80.10.10">
    <property type="entry name" value="Ribonuclease Inhibitor"/>
    <property type="match status" value="2"/>
</dbReference>
<dbReference type="Gene3D" id="1.10.8.430">
    <property type="entry name" value="Helical domain of apoptotic protease-activating factors"/>
    <property type="match status" value="1"/>
</dbReference>
<evidence type="ECO:0000256" key="4">
    <source>
        <dbReference type="ARBA" id="ARBA00023027"/>
    </source>
</evidence>
<dbReference type="InterPro" id="IPR032675">
    <property type="entry name" value="LRR_dom_sf"/>
</dbReference>
<dbReference type="InterPro" id="IPR035897">
    <property type="entry name" value="Toll_tir_struct_dom_sf"/>
</dbReference>
<dbReference type="SUPFAM" id="SSF52058">
    <property type="entry name" value="L domain-like"/>
    <property type="match status" value="1"/>
</dbReference>
<evidence type="ECO:0000313" key="8">
    <source>
        <dbReference type="Proteomes" id="UP001177003"/>
    </source>
</evidence>
<dbReference type="InterPro" id="IPR058192">
    <property type="entry name" value="WHD_ROQ1-like"/>
</dbReference>
<dbReference type="GO" id="GO:0007165">
    <property type="term" value="P:signal transduction"/>
    <property type="evidence" value="ECO:0007669"/>
    <property type="project" value="InterPro"/>
</dbReference>
<keyword evidence="8" id="KW-1185">Reference proteome</keyword>
<keyword evidence="4" id="KW-0520">NAD</keyword>
<dbReference type="EMBL" id="OX465080">
    <property type="protein sequence ID" value="CAI9278780.1"/>
    <property type="molecule type" value="Genomic_DNA"/>
</dbReference>
<dbReference type="SUPFAM" id="SSF52540">
    <property type="entry name" value="P-loop containing nucleoside triphosphate hydrolases"/>
    <property type="match status" value="1"/>
</dbReference>
<gene>
    <name evidence="7" type="ORF">LSALG_LOCUS18619</name>
</gene>
<evidence type="ECO:0000256" key="5">
    <source>
        <dbReference type="SAM" id="MobiDB-lite"/>
    </source>
</evidence>
<dbReference type="PROSITE" id="PS50104">
    <property type="entry name" value="TIR"/>
    <property type="match status" value="1"/>
</dbReference>
<evidence type="ECO:0000313" key="7">
    <source>
        <dbReference type="EMBL" id="CAI9278780.1"/>
    </source>
</evidence>
<dbReference type="SUPFAM" id="SSF46785">
    <property type="entry name" value="Winged helix' DNA-binding domain"/>
    <property type="match status" value="1"/>
</dbReference>
<evidence type="ECO:0000256" key="1">
    <source>
        <dbReference type="ARBA" id="ARBA00022614"/>
    </source>
</evidence>
<name>A0AA35YRA9_LACSI</name>
<dbReference type="PANTHER" id="PTHR11017">
    <property type="entry name" value="LEUCINE-RICH REPEAT-CONTAINING PROTEIN"/>
    <property type="match status" value="1"/>
</dbReference>
<dbReference type="Proteomes" id="UP001177003">
    <property type="component" value="Chromosome 4"/>
</dbReference>
<accession>A0AA35YRA9</accession>
<evidence type="ECO:0000256" key="3">
    <source>
        <dbReference type="ARBA" id="ARBA00022821"/>
    </source>
</evidence>
<dbReference type="SMART" id="SM00255">
    <property type="entry name" value="TIR"/>
    <property type="match status" value="1"/>
</dbReference>
<dbReference type="SUPFAM" id="SSF52200">
    <property type="entry name" value="Toll/Interleukin receptor TIR domain"/>
    <property type="match status" value="1"/>
</dbReference>
<keyword evidence="1" id="KW-0433">Leucine-rich repeat</keyword>
<dbReference type="FunFam" id="3.40.50.10140:FF:000007">
    <property type="entry name" value="Disease resistance protein (TIR-NBS-LRR class)"/>
    <property type="match status" value="1"/>
</dbReference>
<dbReference type="Pfam" id="PF23282">
    <property type="entry name" value="WHD_ROQ1"/>
    <property type="match status" value="1"/>
</dbReference>